<keyword evidence="3" id="KW-0804">Transcription</keyword>
<dbReference type="GO" id="GO:0008270">
    <property type="term" value="F:zinc ion binding"/>
    <property type="evidence" value="ECO:0007669"/>
    <property type="project" value="InterPro"/>
</dbReference>
<evidence type="ECO:0000256" key="1">
    <source>
        <dbReference type="ARBA" id="ARBA00023015"/>
    </source>
</evidence>
<dbReference type="Proteomes" id="UP000030104">
    <property type="component" value="Unassembled WGS sequence"/>
</dbReference>
<dbReference type="InterPro" id="IPR036864">
    <property type="entry name" value="Zn2-C6_fun-type_DNA-bd_sf"/>
</dbReference>
<dbReference type="OMA" id="TESAFDW"/>
<sequence length="455" mass="49291">MTTHQTAAAKAVPNRQSCDRCHGQKLRCTREGSGKTDPCVRCLRQDVQCVYSATLRKGRRPSGHRQGGSSRSCISTTTPPSSRNSSLELLEDLVPPFADSTFEALGMGSIFSAPVSVDMAGDIWPWEPALGFPEGDINPMMAGIPPEFLGQPQDQNCTAAAPSLSRQYGGLNPSEKAAELASSSLGSTEGSQNIADELAKLSELSVRLYPLYRSSSELMTNRGLMNIPNSLISDTIFESIAEWLAPGEPHVPHGLAAHPSSASSSYQTRSHTRRDVIEDTFCASRHLLGILRRLQSGQTPTGVSRPGSDSSAEFTHSTTAAAPTTSTTARHDTVICHLVLACHTLLLSTYITLFAALEHDADLQQGWNCFPTDATEVSAGTQADMRIVLVVQLSSYFFDRLSQAVEALLSSQPSPQQDRVYRRASLPSSGRPAAVRDLEIEVQQRLVRLRETLRI</sequence>
<evidence type="ECO:0000259" key="6">
    <source>
        <dbReference type="PROSITE" id="PS50048"/>
    </source>
</evidence>
<dbReference type="GO" id="GO:0003677">
    <property type="term" value="F:DNA binding"/>
    <property type="evidence" value="ECO:0007669"/>
    <property type="project" value="UniProtKB-KW"/>
</dbReference>
<reference evidence="7 8" key="1">
    <citation type="journal article" date="2015" name="Mol. Plant Microbe Interact.">
        <title>Genome, transcriptome, and functional analyses of Penicillium expansum provide new insights into secondary metabolism and pathogenicity.</title>
        <authorList>
            <person name="Ballester A.R."/>
            <person name="Marcet-Houben M."/>
            <person name="Levin E."/>
            <person name="Sela N."/>
            <person name="Selma-Lazaro C."/>
            <person name="Carmona L."/>
            <person name="Wisniewski M."/>
            <person name="Droby S."/>
            <person name="Gonzalez-Candelas L."/>
            <person name="Gabaldon T."/>
        </authorList>
    </citation>
    <scope>NUCLEOTIDE SEQUENCE [LARGE SCALE GENOMIC DNA]</scope>
    <source>
        <strain evidence="7 8">PHI-1</strain>
    </source>
</reference>
<dbReference type="EMBL" id="JQGA01001515">
    <property type="protein sequence ID" value="KGO65246.1"/>
    <property type="molecule type" value="Genomic_DNA"/>
</dbReference>
<name>A0A0A2KEC1_PENIT</name>
<dbReference type="Pfam" id="PF00172">
    <property type="entry name" value="Zn_clus"/>
    <property type="match status" value="1"/>
</dbReference>
<protein>
    <recommendedName>
        <fullName evidence="6">Zn(2)-C6 fungal-type domain-containing protein</fullName>
    </recommendedName>
</protein>
<dbReference type="SUPFAM" id="SSF57701">
    <property type="entry name" value="Zn2/Cys6 DNA-binding domain"/>
    <property type="match status" value="1"/>
</dbReference>
<keyword evidence="1" id="KW-0805">Transcription regulation</keyword>
<feature type="region of interest" description="Disordered" evidence="5">
    <location>
        <begin position="56"/>
        <end position="85"/>
    </location>
</feature>
<evidence type="ECO:0000256" key="4">
    <source>
        <dbReference type="ARBA" id="ARBA00023242"/>
    </source>
</evidence>
<evidence type="ECO:0000256" key="3">
    <source>
        <dbReference type="ARBA" id="ARBA00023163"/>
    </source>
</evidence>
<feature type="region of interest" description="Disordered" evidence="5">
    <location>
        <begin position="297"/>
        <end position="326"/>
    </location>
</feature>
<dbReference type="PROSITE" id="PS50048">
    <property type="entry name" value="ZN2_CY6_FUNGAL_2"/>
    <property type="match status" value="1"/>
</dbReference>
<keyword evidence="4" id="KW-0539">Nucleus</keyword>
<organism evidence="7 8">
    <name type="scientific">Penicillium italicum</name>
    <name type="common">Blue mold</name>
    <dbReference type="NCBI Taxonomy" id="40296"/>
    <lineage>
        <taxon>Eukaryota</taxon>
        <taxon>Fungi</taxon>
        <taxon>Dikarya</taxon>
        <taxon>Ascomycota</taxon>
        <taxon>Pezizomycotina</taxon>
        <taxon>Eurotiomycetes</taxon>
        <taxon>Eurotiomycetidae</taxon>
        <taxon>Eurotiales</taxon>
        <taxon>Aspergillaceae</taxon>
        <taxon>Penicillium</taxon>
    </lineage>
</organism>
<comment type="caution">
    <text evidence="7">The sequence shown here is derived from an EMBL/GenBank/DDBJ whole genome shotgun (WGS) entry which is preliminary data.</text>
</comment>
<evidence type="ECO:0000313" key="8">
    <source>
        <dbReference type="Proteomes" id="UP000030104"/>
    </source>
</evidence>
<gene>
    <name evidence="7" type="ORF">PITC_072410</name>
</gene>
<dbReference type="Gene3D" id="4.10.240.10">
    <property type="entry name" value="Zn(2)-C6 fungal-type DNA-binding domain"/>
    <property type="match status" value="1"/>
</dbReference>
<accession>A0A0A2KEC1</accession>
<dbReference type="PANTHER" id="PTHR31668">
    <property type="entry name" value="GLUCOSE TRANSPORT TRANSCRIPTION REGULATOR RGT1-RELATED-RELATED"/>
    <property type="match status" value="1"/>
</dbReference>
<dbReference type="InterPro" id="IPR050797">
    <property type="entry name" value="Carb_Metab_Trans_Reg"/>
</dbReference>
<dbReference type="CDD" id="cd00067">
    <property type="entry name" value="GAL4"/>
    <property type="match status" value="1"/>
</dbReference>
<dbReference type="AlphaFoldDB" id="A0A0A2KEC1"/>
<feature type="compositionally biased region" description="Polar residues" evidence="5">
    <location>
        <begin position="297"/>
        <end position="314"/>
    </location>
</feature>
<evidence type="ECO:0000256" key="2">
    <source>
        <dbReference type="ARBA" id="ARBA00023125"/>
    </source>
</evidence>
<dbReference type="GO" id="GO:0000981">
    <property type="term" value="F:DNA-binding transcription factor activity, RNA polymerase II-specific"/>
    <property type="evidence" value="ECO:0007669"/>
    <property type="project" value="InterPro"/>
</dbReference>
<dbReference type="PROSITE" id="PS00463">
    <property type="entry name" value="ZN2_CY6_FUNGAL_1"/>
    <property type="match status" value="1"/>
</dbReference>
<dbReference type="SMART" id="SM00066">
    <property type="entry name" value="GAL4"/>
    <property type="match status" value="1"/>
</dbReference>
<dbReference type="HOGENOM" id="CLU_023130_1_0_1"/>
<evidence type="ECO:0000256" key="5">
    <source>
        <dbReference type="SAM" id="MobiDB-lite"/>
    </source>
</evidence>
<evidence type="ECO:0000313" key="7">
    <source>
        <dbReference type="EMBL" id="KGO65246.1"/>
    </source>
</evidence>
<feature type="compositionally biased region" description="Low complexity" evidence="5">
    <location>
        <begin position="315"/>
        <end position="326"/>
    </location>
</feature>
<keyword evidence="8" id="KW-1185">Reference proteome</keyword>
<feature type="domain" description="Zn(2)-C6 fungal-type" evidence="6">
    <location>
        <begin position="17"/>
        <end position="51"/>
    </location>
</feature>
<dbReference type="STRING" id="40296.A0A0A2KEC1"/>
<keyword evidence="2" id="KW-0238">DNA-binding</keyword>
<dbReference type="PhylomeDB" id="A0A0A2KEC1"/>
<dbReference type="OrthoDB" id="4330117at2759"/>
<dbReference type="InterPro" id="IPR001138">
    <property type="entry name" value="Zn2Cys6_DnaBD"/>
</dbReference>
<proteinExistence type="predicted"/>